<evidence type="ECO:0000256" key="18">
    <source>
        <dbReference type="ARBA" id="ARBA00044346"/>
    </source>
</evidence>
<keyword evidence="21" id="KW-1185">Reference proteome</keyword>
<dbReference type="GO" id="GO:0042729">
    <property type="term" value="C:DASH complex"/>
    <property type="evidence" value="ECO:0007669"/>
    <property type="project" value="InterPro"/>
</dbReference>
<reference evidence="20" key="1">
    <citation type="submission" date="2020-06" db="EMBL/GenBank/DDBJ databases">
        <title>Genomes of multiple members of Pneumocystis genus reveal paths to human pathogen Pneumocystis jirovecii.</title>
        <authorList>
            <person name="Cisse O.H."/>
            <person name="Ma L."/>
            <person name="Dekker J."/>
            <person name="Khil P."/>
            <person name="Jo J."/>
            <person name="Brenchley J."/>
            <person name="Blair R."/>
            <person name="Pahar B."/>
            <person name="Chabe M."/>
            <person name="Van Rompay K.A."/>
            <person name="Keesler R."/>
            <person name="Sukura A."/>
            <person name="Hirsch V."/>
            <person name="Kutty G."/>
            <person name="Liu Y."/>
            <person name="Peng L."/>
            <person name="Chen J."/>
            <person name="Song J."/>
            <person name="Weissenbacher-Lang C."/>
            <person name="Xu J."/>
            <person name="Upham N.S."/>
            <person name="Stajich J.E."/>
            <person name="Cuomo C.A."/>
            <person name="Cushion M.T."/>
            <person name="Kovacs J.A."/>
        </authorList>
    </citation>
    <scope>NUCLEOTIDE SEQUENCE</scope>
    <source>
        <strain evidence="20">2A</strain>
    </source>
</reference>
<comment type="subcellular location">
    <subcellularLocation>
        <location evidence="3">Chromosome</location>
        <location evidence="3">Centromere</location>
        <location evidence="3">Kinetochore</location>
    </subcellularLocation>
    <subcellularLocation>
        <location evidence="2">Cytoplasm</location>
        <location evidence="2">Cytoskeleton</location>
        <location evidence="2">Spindle</location>
    </subcellularLocation>
    <subcellularLocation>
        <location evidence="1">Nucleus</location>
    </subcellularLocation>
</comment>
<organism evidence="20 21">
    <name type="scientific">Pneumocystis wakefieldiae</name>
    <dbReference type="NCBI Taxonomy" id="38082"/>
    <lineage>
        <taxon>Eukaryota</taxon>
        <taxon>Fungi</taxon>
        <taxon>Dikarya</taxon>
        <taxon>Ascomycota</taxon>
        <taxon>Taphrinomycotina</taxon>
        <taxon>Pneumocystomycetes</taxon>
        <taxon>Pneumocystaceae</taxon>
        <taxon>Pneumocystis</taxon>
    </lineage>
</organism>
<evidence type="ECO:0000313" key="21">
    <source>
        <dbReference type="Proteomes" id="UP000663699"/>
    </source>
</evidence>
<evidence type="ECO:0000313" key="20">
    <source>
        <dbReference type="EMBL" id="QSL64493.1"/>
    </source>
</evidence>
<dbReference type="EMBL" id="CP054533">
    <property type="protein sequence ID" value="QSL64493.1"/>
    <property type="molecule type" value="Genomic_DNA"/>
</dbReference>
<keyword evidence="5" id="KW-0158">Chromosome</keyword>
<keyword evidence="15" id="KW-0131">Cell cycle</keyword>
<protein>
    <recommendedName>
        <fullName evidence="17">DASH complex subunit SPC34</fullName>
    </recommendedName>
    <alternativeName>
        <fullName evidence="18">Outer kinetochore protein SPC34</fullName>
    </alternativeName>
</protein>
<dbReference type="AlphaFoldDB" id="A0A899FV04"/>
<dbReference type="GO" id="GO:0008608">
    <property type="term" value="P:attachment of spindle microtubules to kinetochore"/>
    <property type="evidence" value="ECO:0007669"/>
    <property type="project" value="InterPro"/>
</dbReference>
<evidence type="ECO:0000256" key="11">
    <source>
        <dbReference type="ARBA" id="ARBA00022838"/>
    </source>
</evidence>
<evidence type="ECO:0000256" key="5">
    <source>
        <dbReference type="ARBA" id="ARBA00022454"/>
    </source>
</evidence>
<keyword evidence="14" id="KW-0539">Nucleus</keyword>
<evidence type="ECO:0000256" key="17">
    <source>
        <dbReference type="ARBA" id="ARBA00044112"/>
    </source>
</evidence>
<dbReference type="OrthoDB" id="10016597at2759"/>
<dbReference type="GO" id="GO:0051301">
    <property type="term" value="P:cell division"/>
    <property type="evidence" value="ECO:0007669"/>
    <property type="project" value="UniProtKB-KW"/>
</dbReference>
<evidence type="ECO:0000256" key="1">
    <source>
        <dbReference type="ARBA" id="ARBA00004123"/>
    </source>
</evidence>
<comment type="similarity">
    <text evidence="4">Belongs to the DASH complex SPC34 family.</text>
</comment>
<evidence type="ECO:0000256" key="15">
    <source>
        <dbReference type="ARBA" id="ARBA00023306"/>
    </source>
</evidence>
<keyword evidence="10" id="KW-0159">Chromosome partition</keyword>
<keyword evidence="13" id="KW-0206">Cytoskeleton</keyword>
<keyword evidence="9" id="KW-0498">Mitosis</keyword>
<evidence type="ECO:0000256" key="9">
    <source>
        <dbReference type="ARBA" id="ARBA00022776"/>
    </source>
</evidence>
<evidence type="ECO:0000256" key="10">
    <source>
        <dbReference type="ARBA" id="ARBA00022829"/>
    </source>
</evidence>
<keyword evidence="8" id="KW-0493">Microtubule</keyword>
<evidence type="ECO:0000256" key="8">
    <source>
        <dbReference type="ARBA" id="ARBA00022701"/>
    </source>
</evidence>
<evidence type="ECO:0000256" key="4">
    <source>
        <dbReference type="ARBA" id="ARBA00008491"/>
    </source>
</evidence>
<evidence type="ECO:0000256" key="6">
    <source>
        <dbReference type="ARBA" id="ARBA00022490"/>
    </source>
</evidence>
<evidence type="ECO:0000256" key="16">
    <source>
        <dbReference type="ARBA" id="ARBA00023328"/>
    </source>
</evidence>
<dbReference type="Pfam" id="PF08657">
    <property type="entry name" value="DASH_Spc34"/>
    <property type="match status" value="2"/>
</dbReference>
<evidence type="ECO:0000256" key="19">
    <source>
        <dbReference type="SAM" id="Coils"/>
    </source>
</evidence>
<accession>A0A899FV04</accession>
<feature type="coiled-coil region" evidence="19">
    <location>
        <begin position="109"/>
        <end position="179"/>
    </location>
</feature>
<evidence type="ECO:0000256" key="3">
    <source>
        <dbReference type="ARBA" id="ARBA00004629"/>
    </source>
</evidence>
<evidence type="ECO:0000256" key="2">
    <source>
        <dbReference type="ARBA" id="ARBA00004186"/>
    </source>
</evidence>
<keyword evidence="6" id="KW-0963">Cytoplasm</keyword>
<keyword evidence="16" id="KW-0137">Centromere</keyword>
<dbReference type="GO" id="GO:0005876">
    <property type="term" value="C:spindle microtubule"/>
    <property type="evidence" value="ECO:0007669"/>
    <property type="project" value="InterPro"/>
</dbReference>
<dbReference type="Proteomes" id="UP000663699">
    <property type="component" value="Chromosome 2"/>
</dbReference>
<sequence length="184" mass="21789">MKIEEYFPAIEGAIEAIESLEFEYSKPFTNSLLKLADIVMLIRDAEPHESRLFTLEKGKKEPQKRVYGQRLEMPVTPLRSREPQSPEILLGAAQKLLDIYYFPEIQDRIAVLLEKNRKHLENIENLETKINSQRMRLDLLLTNNDFDFQDNEMITDEMIQEEKDEVARLEYELELRSRELKETD</sequence>
<evidence type="ECO:0000256" key="13">
    <source>
        <dbReference type="ARBA" id="ARBA00023212"/>
    </source>
</evidence>
<keyword evidence="12 19" id="KW-0175">Coiled coil</keyword>
<name>A0A899FV04_9ASCO</name>
<gene>
    <name evidence="20" type="ORF">MERGE_001794</name>
</gene>
<proteinExistence type="inferred from homology"/>
<keyword evidence="11" id="KW-0995">Kinetochore</keyword>
<evidence type="ECO:0000256" key="14">
    <source>
        <dbReference type="ARBA" id="ARBA00023242"/>
    </source>
</evidence>
<evidence type="ECO:0000256" key="12">
    <source>
        <dbReference type="ARBA" id="ARBA00023054"/>
    </source>
</evidence>
<evidence type="ECO:0000256" key="7">
    <source>
        <dbReference type="ARBA" id="ARBA00022618"/>
    </source>
</evidence>
<keyword evidence="7" id="KW-0132">Cell division</keyword>
<dbReference type="InterPro" id="IPR013966">
    <property type="entry name" value="Spc34"/>
</dbReference>